<keyword evidence="4 6" id="KW-0274">FAD</keyword>
<dbReference type="GO" id="GO:0033539">
    <property type="term" value="P:fatty acid beta-oxidation using acyl-CoA dehydrogenase"/>
    <property type="evidence" value="ECO:0007669"/>
    <property type="project" value="TreeGrafter"/>
</dbReference>
<evidence type="ECO:0000313" key="11">
    <source>
        <dbReference type="Proteomes" id="UP000054097"/>
    </source>
</evidence>
<feature type="domain" description="Acyl-CoA dehydrogenase/oxidase N-terminal" evidence="9">
    <location>
        <begin position="23"/>
        <end position="139"/>
    </location>
</feature>
<dbReference type="InterPro" id="IPR037069">
    <property type="entry name" value="AcylCoA_DH/ox_N_sf"/>
</dbReference>
<dbReference type="Pfam" id="PF02771">
    <property type="entry name" value="Acyl-CoA_dh_N"/>
    <property type="match status" value="1"/>
</dbReference>
<evidence type="ECO:0000256" key="5">
    <source>
        <dbReference type="ARBA" id="ARBA00023002"/>
    </source>
</evidence>
<evidence type="ECO:0000259" key="8">
    <source>
        <dbReference type="Pfam" id="PF02770"/>
    </source>
</evidence>
<reference evidence="10 11" key="1">
    <citation type="submission" date="2014-04" db="EMBL/GenBank/DDBJ databases">
        <authorList>
            <consortium name="DOE Joint Genome Institute"/>
            <person name="Kuo A."/>
            <person name="Zuccaro A."/>
            <person name="Kohler A."/>
            <person name="Nagy L.G."/>
            <person name="Floudas D."/>
            <person name="Copeland A."/>
            <person name="Barry K.W."/>
            <person name="Cichocki N."/>
            <person name="Veneault-Fourrey C."/>
            <person name="LaButti K."/>
            <person name="Lindquist E.A."/>
            <person name="Lipzen A."/>
            <person name="Lundell T."/>
            <person name="Morin E."/>
            <person name="Murat C."/>
            <person name="Sun H."/>
            <person name="Tunlid A."/>
            <person name="Henrissat B."/>
            <person name="Grigoriev I.V."/>
            <person name="Hibbett D.S."/>
            <person name="Martin F."/>
            <person name="Nordberg H.P."/>
            <person name="Cantor M.N."/>
            <person name="Hua S.X."/>
        </authorList>
    </citation>
    <scope>NUCLEOTIDE SEQUENCE [LARGE SCALE GENOMIC DNA]</scope>
    <source>
        <strain evidence="10 11">MAFF 305830</strain>
    </source>
</reference>
<dbReference type="InterPro" id="IPR013786">
    <property type="entry name" value="AcylCoA_DH/ox_N"/>
</dbReference>
<dbReference type="InterPro" id="IPR009100">
    <property type="entry name" value="AcylCoA_DH/oxidase_NM_dom_sf"/>
</dbReference>
<feature type="domain" description="Acyl-CoA oxidase/dehydrogenase middle" evidence="8">
    <location>
        <begin position="144"/>
        <end position="241"/>
    </location>
</feature>
<dbReference type="InterPro" id="IPR006091">
    <property type="entry name" value="Acyl-CoA_Oxase/DH_mid-dom"/>
</dbReference>
<evidence type="ECO:0000259" key="9">
    <source>
        <dbReference type="Pfam" id="PF02771"/>
    </source>
</evidence>
<feature type="domain" description="Acyl-CoA dehydrogenase/oxidase C-terminal" evidence="7">
    <location>
        <begin position="253"/>
        <end position="405"/>
    </location>
</feature>
<dbReference type="Gene3D" id="1.10.540.10">
    <property type="entry name" value="Acyl-CoA dehydrogenase/oxidase, N-terminal domain"/>
    <property type="match status" value="1"/>
</dbReference>
<dbReference type="PANTHER" id="PTHR48083">
    <property type="entry name" value="MEDIUM-CHAIN SPECIFIC ACYL-COA DEHYDROGENASE, MITOCHONDRIAL-RELATED"/>
    <property type="match status" value="1"/>
</dbReference>
<keyword evidence="3 6" id="KW-0285">Flavoprotein</keyword>
<name>A0A0C3AHP2_SERVB</name>
<evidence type="ECO:0000256" key="3">
    <source>
        <dbReference type="ARBA" id="ARBA00022630"/>
    </source>
</evidence>
<dbReference type="InterPro" id="IPR009075">
    <property type="entry name" value="AcylCo_DH/oxidase_C"/>
</dbReference>
<dbReference type="InterPro" id="IPR050741">
    <property type="entry name" value="Acyl-CoA_dehydrogenase"/>
</dbReference>
<dbReference type="OrthoDB" id="2588832at2759"/>
<dbReference type="Proteomes" id="UP000054097">
    <property type="component" value="Unassembled WGS sequence"/>
</dbReference>
<keyword evidence="11" id="KW-1185">Reference proteome</keyword>
<dbReference type="InterPro" id="IPR046373">
    <property type="entry name" value="Acyl-CoA_Oxase/DH_mid-dom_sf"/>
</dbReference>
<dbReference type="SUPFAM" id="SSF56645">
    <property type="entry name" value="Acyl-CoA dehydrogenase NM domain-like"/>
    <property type="match status" value="1"/>
</dbReference>
<dbReference type="STRING" id="933852.A0A0C3AHP2"/>
<evidence type="ECO:0000256" key="6">
    <source>
        <dbReference type="RuleBase" id="RU362125"/>
    </source>
</evidence>
<keyword evidence="5 6" id="KW-0560">Oxidoreductase</keyword>
<dbReference type="SUPFAM" id="SSF47203">
    <property type="entry name" value="Acyl-CoA dehydrogenase C-terminal domain-like"/>
    <property type="match status" value="1"/>
</dbReference>
<evidence type="ECO:0000256" key="2">
    <source>
        <dbReference type="ARBA" id="ARBA00009347"/>
    </source>
</evidence>
<dbReference type="GO" id="GO:0003995">
    <property type="term" value="F:acyl-CoA dehydrogenase activity"/>
    <property type="evidence" value="ECO:0007669"/>
    <property type="project" value="InterPro"/>
</dbReference>
<dbReference type="Pfam" id="PF02770">
    <property type="entry name" value="Acyl-CoA_dh_M"/>
    <property type="match status" value="1"/>
</dbReference>
<dbReference type="Pfam" id="PF00441">
    <property type="entry name" value="Acyl-CoA_dh_1"/>
    <property type="match status" value="1"/>
</dbReference>
<sequence>MSSLGNPFAEPSWQTLESPYYNDSHRALQREAREFYENEVFPYAESWEEAGQPPVEVLHKIAEKGWLLPFGPRQYRPGQGGSDDWDTFHAMILQEEAHRSPYIGPIWGLFSGVGIGLPPVLHFGSEAQRKRFLPDGYAGKTRWCLGVTEPEAGSDVAGIRTTATKTSDGKHYIVSGSKKWITGGLWADYMTTAVRTGSPTSGAAGLSFLVIPLNSPGVKRRRIRVSGLHASGSTFFELDDVKVPIENLIGKEGEGFRMVMANFNPERFNLAVMSVRMARNAVEEAWKHALTRKTFGKPLMSNQIIRAKFGSMIRAIESCHAWLEEIAWHIKVTPRAYEQPSVGARIAFVKIQAGDVLELCVRECQQIFGGLGTTKDGKGKVVEQLNRDVRIFVIGGGSYEVLNDMSIRSTVASASKEKAKL</sequence>
<accession>A0A0C3AHP2</accession>
<protein>
    <recommendedName>
        <fullName evidence="12">Acyl-CoA dehydrogenase</fullName>
    </recommendedName>
</protein>
<dbReference type="PROSITE" id="PS00072">
    <property type="entry name" value="ACYL_COA_DH_1"/>
    <property type="match status" value="1"/>
</dbReference>
<comment type="cofactor">
    <cofactor evidence="1 6">
        <name>FAD</name>
        <dbReference type="ChEBI" id="CHEBI:57692"/>
    </cofactor>
</comment>
<dbReference type="Gene3D" id="2.40.110.10">
    <property type="entry name" value="Butyryl-CoA Dehydrogenase, subunit A, domain 2"/>
    <property type="match status" value="1"/>
</dbReference>
<comment type="similarity">
    <text evidence="2 6">Belongs to the acyl-CoA dehydrogenase family.</text>
</comment>
<evidence type="ECO:0000256" key="1">
    <source>
        <dbReference type="ARBA" id="ARBA00001974"/>
    </source>
</evidence>
<proteinExistence type="inferred from homology"/>
<dbReference type="PANTHER" id="PTHR48083:SF17">
    <property type="entry name" value="ACYL-COA DEHYDROGENASE (AFU_ORTHOLOGUE AFUA_2G16630)-RELATED"/>
    <property type="match status" value="1"/>
</dbReference>
<dbReference type="GO" id="GO:0050660">
    <property type="term" value="F:flavin adenine dinucleotide binding"/>
    <property type="evidence" value="ECO:0007669"/>
    <property type="project" value="InterPro"/>
</dbReference>
<dbReference type="InterPro" id="IPR036250">
    <property type="entry name" value="AcylCo_DH-like_C"/>
</dbReference>
<dbReference type="InterPro" id="IPR006089">
    <property type="entry name" value="Acyl-CoA_DH_CS"/>
</dbReference>
<evidence type="ECO:0000259" key="7">
    <source>
        <dbReference type="Pfam" id="PF00441"/>
    </source>
</evidence>
<evidence type="ECO:0000313" key="10">
    <source>
        <dbReference type="EMBL" id="KIM24150.1"/>
    </source>
</evidence>
<reference evidence="11" key="2">
    <citation type="submission" date="2015-01" db="EMBL/GenBank/DDBJ databases">
        <title>Evolutionary Origins and Diversification of the Mycorrhizal Mutualists.</title>
        <authorList>
            <consortium name="DOE Joint Genome Institute"/>
            <consortium name="Mycorrhizal Genomics Consortium"/>
            <person name="Kohler A."/>
            <person name="Kuo A."/>
            <person name="Nagy L.G."/>
            <person name="Floudas D."/>
            <person name="Copeland A."/>
            <person name="Barry K.W."/>
            <person name="Cichocki N."/>
            <person name="Veneault-Fourrey C."/>
            <person name="LaButti K."/>
            <person name="Lindquist E.A."/>
            <person name="Lipzen A."/>
            <person name="Lundell T."/>
            <person name="Morin E."/>
            <person name="Murat C."/>
            <person name="Riley R."/>
            <person name="Ohm R."/>
            <person name="Sun H."/>
            <person name="Tunlid A."/>
            <person name="Henrissat B."/>
            <person name="Grigoriev I.V."/>
            <person name="Hibbett D.S."/>
            <person name="Martin F."/>
        </authorList>
    </citation>
    <scope>NUCLEOTIDE SEQUENCE [LARGE SCALE GENOMIC DNA]</scope>
    <source>
        <strain evidence="11">MAFF 305830</strain>
    </source>
</reference>
<dbReference type="Gene3D" id="1.20.140.10">
    <property type="entry name" value="Butyryl-CoA Dehydrogenase, subunit A, domain 3"/>
    <property type="match status" value="1"/>
</dbReference>
<evidence type="ECO:0000256" key="4">
    <source>
        <dbReference type="ARBA" id="ARBA00022827"/>
    </source>
</evidence>
<evidence type="ECO:0008006" key="12">
    <source>
        <dbReference type="Google" id="ProtNLM"/>
    </source>
</evidence>
<dbReference type="EMBL" id="KN824327">
    <property type="protein sequence ID" value="KIM24150.1"/>
    <property type="molecule type" value="Genomic_DNA"/>
</dbReference>
<dbReference type="AlphaFoldDB" id="A0A0C3AHP2"/>
<dbReference type="GO" id="GO:0005737">
    <property type="term" value="C:cytoplasm"/>
    <property type="evidence" value="ECO:0007669"/>
    <property type="project" value="TreeGrafter"/>
</dbReference>
<dbReference type="HOGENOM" id="CLU_018204_4_1_1"/>
<organism evidence="10 11">
    <name type="scientific">Serendipita vermifera MAFF 305830</name>
    <dbReference type="NCBI Taxonomy" id="933852"/>
    <lineage>
        <taxon>Eukaryota</taxon>
        <taxon>Fungi</taxon>
        <taxon>Dikarya</taxon>
        <taxon>Basidiomycota</taxon>
        <taxon>Agaricomycotina</taxon>
        <taxon>Agaricomycetes</taxon>
        <taxon>Sebacinales</taxon>
        <taxon>Serendipitaceae</taxon>
        <taxon>Serendipita</taxon>
    </lineage>
</organism>
<gene>
    <name evidence="10" type="ORF">M408DRAFT_331918</name>
</gene>